<evidence type="ECO:0000313" key="2">
    <source>
        <dbReference type="EMBL" id="MFC4331860.1"/>
    </source>
</evidence>
<evidence type="ECO:0008006" key="4">
    <source>
        <dbReference type="Google" id="ProtNLM"/>
    </source>
</evidence>
<name>A0ABV8TMB4_9ACTN</name>
<feature type="transmembrane region" description="Helical" evidence="1">
    <location>
        <begin position="31"/>
        <end position="52"/>
    </location>
</feature>
<gene>
    <name evidence="2" type="ORF">ACFPC0_29635</name>
</gene>
<proteinExistence type="predicted"/>
<keyword evidence="1" id="KW-0812">Transmembrane</keyword>
<comment type="caution">
    <text evidence="2">The sequence shown here is derived from an EMBL/GenBank/DDBJ whole genome shotgun (WGS) entry which is preliminary data.</text>
</comment>
<organism evidence="2 3">
    <name type="scientific">Streptomyces andamanensis</name>
    <dbReference type="NCBI Taxonomy" id="1565035"/>
    <lineage>
        <taxon>Bacteria</taxon>
        <taxon>Bacillati</taxon>
        <taxon>Actinomycetota</taxon>
        <taxon>Actinomycetes</taxon>
        <taxon>Kitasatosporales</taxon>
        <taxon>Streptomycetaceae</taxon>
        <taxon>Streptomyces</taxon>
    </lineage>
</organism>
<keyword evidence="1" id="KW-0472">Membrane</keyword>
<dbReference type="EMBL" id="JBHSDP010000027">
    <property type="protein sequence ID" value="MFC4331860.1"/>
    <property type="molecule type" value="Genomic_DNA"/>
</dbReference>
<feature type="transmembrane region" description="Helical" evidence="1">
    <location>
        <begin position="58"/>
        <end position="78"/>
    </location>
</feature>
<accession>A0ABV8TMB4</accession>
<sequence length="102" mass="11159">MRDQEGPERELNAYERILAEDRRVVREMFRVTMGGAHVGLGLVVLAVLLSAVVGGVRWALPVGGAVAAWFAVTLVAVVRRGRRGRDAVARAYLLTFGWAGWL</sequence>
<dbReference type="Proteomes" id="UP001595824">
    <property type="component" value="Unassembled WGS sequence"/>
</dbReference>
<reference evidence="3" key="1">
    <citation type="journal article" date="2019" name="Int. J. Syst. Evol. Microbiol.">
        <title>The Global Catalogue of Microorganisms (GCM) 10K type strain sequencing project: providing services to taxonomists for standard genome sequencing and annotation.</title>
        <authorList>
            <consortium name="The Broad Institute Genomics Platform"/>
            <consortium name="The Broad Institute Genome Sequencing Center for Infectious Disease"/>
            <person name="Wu L."/>
            <person name="Ma J."/>
        </authorList>
    </citation>
    <scope>NUCLEOTIDE SEQUENCE [LARGE SCALE GENOMIC DNA]</scope>
    <source>
        <strain evidence="3">PCU 347</strain>
    </source>
</reference>
<keyword evidence="3" id="KW-1185">Reference proteome</keyword>
<evidence type="ECO:0000313" key="3">
    <source>
        <dbReference type="Proteomes" id="UP001595824"/>
    </source>
</evidence>
<dbReference type="RefSeq" id="WP_381743320.1">
    <property type="nucleotide sequence ID" value="NZ_JBHSDP010000027.1"/>
</dbReference>
<evidence type="ECO:0000256" key="1">
    <source>
        <dbReference type="SAM" id="Phobius"/>
    </source>
</evidence>
<protein>
    <recommendedName>
        <fullName evidence="4">Sensor histidine kinase</fullName>
    </recommendedName>
</protein>
<keyword evidence="1" id="KW-1133">Transmembrane helix</keyword>